<proteinExistence type="predicted"/>
<dbReference type="OrthoDB" id="10393829at2759"/>
<evidence type="ECO:0000313" key="1">
    <source>
        <dbReference type="EMBL" id="KAJ1985350.1"/>
    </source>
</evidence>
<organism evidence="1 2">
    <name type="scientific">Dimargaris verticillata</name>
    <dbReference type="NCBI Taxonomy" id="2761393"/>
    <lineage>
        <taxon>Eukaryota</taxon>
        <taxon>Fungi</taxon>
        <taxon>Fungi incertae sedis</taxon>
        <taxon>Zoopagomycota</taxon>
        <taxon>Kickxellomycotina</taxon>
        <taxon>Dimargaritomycetes</taxon>
        <taxon>Dimargaritales</taxon>
        <taxon>Dimargaritaceae</taxon>
        <taxon>Dimargaris</taxon>
    </lineage>
</organism>
<reference evidence="1" key="1">
    <citation type="submission" date="2022-07" db="EMBL/GenBank/DDBJ databases">
        <title>Phylogenomic reconstructions and comparative analyses of Kickxellomycotina fungi.</title>
        <authorList>
            <person name="Reynolds N.K."/>
            <person name="Stajich J.E."/>
            <person name="Barry K."/>
            <person name="Grigoriev I.V."/>
            <person name="Crous P."/>
            <person name="Smith M.E."/>
        </authorList>
    </citation>
    <scope>NUCLEOTIDE SEQUENCE</scope>
    <source>
        <strain evidence="1">RSA 567</strain>
    </source>
</reference>
<gene>
    <name evidence="1" type="ORF">H4R34_000004</name>
</gene>
<evidence type="ECO:0000313" key="2">
    <source>
        <dbReference type="Proteomes" id="UP001151582"/>
    </source>
</evidence>
<name>A0A9W8EG93_9FUNG</name>
<protein>
    <submittedName>
        <fullName evidence="1">Uncharacterized protein</fullName>
    </submittedName>
</protein>
<dbReference type="Proteomes" id="UP001151582">
    <property type="component" value="Unassembled WGS sequence"/>
</dbReference>
<sequence>MSVDNDPVPASLGSFPDSAMQIDTPKWTKPPASGRHNYLLYTIYQRHVQSKLEYQVMQLLGLPCSQAYAEEDGDYIPPRTLFGRLLGFFESDLDYYLFCDHYDSIWQQWNTTVEVRYLQISVSELEQELPICALIQKQQPGCNRAVLAYVRKLFACTQAIPYIGQTSMARVLQHWKPLWSAAYLVSLDNQDSQSQALAMAAKQYVHRRLLPLLVYCCMVEGNLPLLCALMRLVYQQTQNGLEHLCFKPFLWVAQLAAHGHMEFLAQWWDTLTDMSTMPLFVMAGVVNRQCLLDQLVVLAKAHGLGVAANILCRSWGEGRDTARCMDFRRPLHPESVDDDEGMVLDQGHFHVRLSVTRSPSLSGTRVGGAMATGSVHSLRWAKNRRGIQFQ</sequence>
<accession>A0A9W8EG93</accession>
<keyword evidence="2" id="KW-1185">Reference proteome</keyword>
<comment type="caution">
    <text evidence="1">The sequence shown here is derived from an EMBL/GenBank/DDBJ whole genome shotgun (WGS) entry which is preliminary data.</text>
</comment>
<dbReference type="EMBL" id="JANBQB010000001">
    <property type="protein sequence ID" value="KAJ1985350.1"/>
    <property type="molecule type" value="Genomic_DNA"/>
</dbReference>
<dbReference type="AlphaFoldDB" id="A0A9W8EG93"/>